<evidence type="ECO:0000259" key="1">
    <source>
        <dbReference type="Pfam" id="PF16740"/>
    </source>
</evidence>
<dbReference type="Pfam" id="PF16740">
    <property type="entry name" value="SKA2"/>
    <property type="match status" value="1"/>
</dbReference>
<name>A0A9K3L755_9STRA</name>
<sequence>MEALSNAESDISFAARRLENAFKEKNDESIQRGDGPVPNPVKIIRRLTALELAMGQLRKDCETISKKRTNIVKSVLSKQHNNVENIEQLLHDTSMGTSDRHAGRQNTIDERNWGELTSEIKMQSLLLNGETK</sequence>
<feature type="domain" description="Ska2 N-terminal" evidence="1">
    <location>
        <begin position="3"/>
        <end position="95"/>
    </location>
</feature>
<protein>
    <submittedName>
        <fullName evidence="2">Spindle and kinetochore-associated protein 2</fullName>
    </submittedName>
</protein>
<reference evidence="2" key="1">
    <citation type="journal article" date="2021" name="Sci. Rep.">
        <title>Diploid genomic architecture of Nitzschia inconspicua, an elite biomass production diatom.</title>
        <authorList>
            <person name="Oliver A."/>
            <person name="Podell S."/>
            <person name="Pinowska A."/>
            <person name="Traller J.C."/>
            <person name="Smith S.R."/>
            <person name="McClure R."/>
            <person name="Beliaev A."/>
            <person name="Bohutskyi P."/>
            <person name="Hill E.A."/>
            <person name="Rabines A."/>
            <person name="Zheng H."/>
            <person name="Allen L.Z."/>
            <person name="Kuo A."/>
            <person name="Grigoriev I.V."/>
            <person name="Allen A.E."/>
            <person name="Hazlebeck D."/>
            <person name="Allen E.E."/>
        </authorList>
    </citation>
    <scope>NUCLEOTIDE SEQUENCE</scope>
    <source>
        <strain evidence="2">Hildebrandi</strain>
    </source>
</reference>
<dbReference type="OrthoDB" id="10489765at2759"/>
<proteinExistence type="predicted"/>
<comment type="caution">
    <text evidence="2">The sequence shown here is derived from an EMBL/GenBank/DDBJ whole genome shotgun (WGS) entry which is preliminary data.</text>
</comment>
<dbReference type="InterPro" id="IPR042091">
    <property type="entry name" value="Ska2_N"/>
</dbReference>
<evidence type="ECO:0000313" key="2">
    <source>
        <dbReference type="EMBL" id="KAG7356028.1"/>
    </source>
</evidence>
<keyword evidence="3" id="KW-1185">Reference proteome</keyword>
<dbReference type="Proteomes" id="UP000693970">
    <property type="component" value="Unassembled WGS sequence"/>
</dbReference>
<reference evidence="2" key="2">
    <citation type="submission" date="2021-04" db="EMBL/GenBank/DDBJ databases">
        <authorList>
            <person name="Podell S."/>
        </authorList>
    </citation>
    <scope>NUCLEOTIDE SEQUENCE</scope>
    <source>
        <strain evidence="2">Hildebrandi</strain>
    </source>
</reference>
<evidence type="ECO:0000313" key="3">
    <source>
        <dbReference type="Proteomes" id="UP000693970"/>
    </source>
</evidence>
<accession>A0A9K3L755</accession>
<gene>
    <name evidence="2" type="ORF">IV203_000714</name>
</gene>
<dbReference type="AlphaFoldDB" id="A0A9K3L755"/>
<organism evidence="2 3">
    <name type="scientific">Nitzschia inconspicua</name>
    <dbReference type="NCBI Taxonomy" id="303405"/>
    <lineage>
        <taxon>Eukaryota</taxon>
        <taxon>Sar</taxon>
        <taxon>Stramenopiles</taxon>
        <taxon>Ochrophyta</taxon>
        <taxon>Bacillariophyta</taxon>
        <taxon>Bacillariophyceae</taxon>
        <taxon>Bacillariophycidae</taxon>
        <taxon>Bacillariales</taxon>
        <taxon>Bacillariaceae</taxon>
        <taxon>Nitzschia</taxon>
    </lineage>
</organism>
<dbReference type="EMBL" id="JAGRRH010000015">
    <property type="protein sequence ID" value="KAG7356028.1"/>
    <property type="molecule type" value="Genomic_DNA"/>
</dbReference>